<dbReference type="AlphaFoldDB" id="A0A366S6K8"/>
<dbReference type="Gene3D" id="2.100.10.30">
    <property type="entry name" value="Jacalin-like lectin domain"/>
    <property type="match status" value="1"/>
</dbReference>
<evidence type="ECO:0000313" key="2">
    <source>
        <dbReference type="Proteomes" id="UP000253153"/>
    </source>
</evidence>
<dbReference type="GeneID" id="41992261"/>
<dbReference type="InterPro" id="IPR036404">
    <property type="entry name" value="Jacalin-like_lectin_dom_sf"/>
</dbReference>
<sequence>MNRYRVGLLCGKILEEGCAMATSLLPTPAELASEKKHGKKVYAQSSMLDPTKAEFVPGQSSMNDVLTDAFPGYMSELAWFDPKRPSKPGAIGLLQNLDNAIDAQPSIKVFWTDEMVLAGIGIAYEPEQTEIVIGSPEIFRTTELLEIPKDDWLCGLTFTTSASLDFINGPRHRRVVGIEFHFFKAKTVAMGDMSGQKKAIVHHSDSFIPLDKAPIEASTHRLNPEVRSPGQESNVTDPEVANFLWAKEVPRGNLQVSPCYPCQPDPHMRTETLLFDSDTVENHSVDKIGIDPQLKFFKVWFHPRRYSANRSMGYSSQAMQYLSLERGEVIVQCYATGVKRVEGLRLTTTHGRQIIIGKDGPDAKALVDQVKRQCVMGFYGTWTNYGALKETLLSFGVLTRDGLISLGYALKDTEVDSHNYRWCPSGPAHKPSMKEIDPIYGTITAPDQTRVAWLDCSKPIQTVEATICHRTYRPGLPIVSITHHFADGSRPSSFSPTEVHVWDGDKGNRFRCHCGDDDDGNHYIKYKWEVKGARLETVRLWMNKEGILEGLQYATKEYLSPFLGRPTHSDHSVKFDLPFAYPTGPALKFFLSSDKRNRRGVDFVVAAVQLLNVEVRNKQKIERKWIDPELYMQQNLTRNRMQQDQQFGALMRGLELSIESSKELMRNSGLLR</sequence>
<evidence type="ECO:0000313" key="1">
    <source>
        <dbReference type="EMBL" id="RBR24326.1"/>
    </source>
</evidence>
<accession>A0A366S6K8</accession>
<reference evidence="1 2" key="1">
    <citation type="submission" date="2018-06" db="EMBL/GenBank/DDBJ databases">
        <title>Fusarium incarnatum-equiseti species complex species 28.</title>
        <authorList>
            <person name="Gardiner D.M."/>
        </authorList>
    </citation>
    <scope>NUCLEOTIDE SEQUENCE [LARGE SCALE GENOMIC DNA]</scope>
    <source>
        <strain evidence="1 2">FIESC_28</strain>
    </source>
</reference>
<protein>
    <submittedName>
        <fullName evidence="1">Uncharacterized protein</fullName>
    </submittedName>
</protein>
<keyword evidence="2" id="KW-1185">Reference proteome</keyword>
<dbReference type="RefSeq" id="XP_031018917.1">
    <property type="nucleotide sequence ID" value="XM_031156965.1"/>
</dbReference>
<comment type="caution">
    <text evidence="1">The sequence shown here is derived from an EMBL/GenBank/DDBJ whole genome shotgun (WGS) entry which is preliminary data.</text>
</comment>
<gene>
    <name evidence="1" type="ORF">FIESC28_02816</name>
</gene>
<dbReference type="EMBL" id="QKXC01000058">
    <property type="protein sequence ID" value="RBR24326.1"/>
    <property type="molecule type" value="Genomic_DNA"/>
</dbReference>
<dbReference type="OrthoDB" id="9984533at2759"/>
<organism evidence="1 2">
    <name type="scientific">Fusarium coffeatum</name>
    <dbReference type="NCBI Taxonomy" id="231269"/>
    <lineage>
        <taxon>Eukaryota</taxon>
        <taxon>Fungi</taxon>
        <taxon>Dikarya</taxon>
        <taxon>Ascomycota</taxon>
        <taxon>Pezizomycotina</taxon>
        <taxon>Sordariomycetes</taxon>
        <taxon>Hypocreomycetidae</taxon>
        <taxon>Hypocreales</taxon>
        <taxon>Nectriaceae</taxon>
        <taxon>Fusarium</taxon>
        <taxon>Fusarium incarnatum-equiseti species complex</taxon>
    </lineage>
</organism>
<dbReference type="Proteomes" id="UP000253153">
    <property type="component" value="Unassembled WGS sequence"/>
</dbReference>
<proteinExistence type="predicted"/>
<name>A0A366S6K8_9HYPO</name>